<dbReference type="EMBL" id="JBHRTN010000008">
    <property type="protein sequence ID" value="MFC3125322.1"/>
    <property type="molecule type" value="Genomic_DNA"/>
</dbReference>
<sequence length="46" mass="4626">MIYTALPARLAGPVIGEWGLVALPKLDVLPASLPMGASAGALARVP</sequence>
<reference evidence="2" key="1">
    <citation type="journal article" date="2019" name="Int. J. Syst. Evol. Microbiol.">
        <title>The Global Catalogue of Microorganisms (GCM) 10K type strain sequencing project: providing services to taxonomists for standard genome sequencing and annotation.</title>
        <authorList>
            <consortium name="The Broad Institute Genomics Platform"/>
            <consortium name="The Broad Institute Genome Sequencing Center for Infectious Disease"/>
            <person name="Wu L."/>
            <person name="Ma J."/>
        </authorList>
    </citation>
    <scope>NUCLEOTIDE SEQUENCE [LARGE SCALE GENOMIC DNA]</scope>
    <source>
        <strain evidence="2">KCTC 52094</strain>
    </source>
</reference>
<organism evidence="1 2">
    <name type="scientific">Teichococcus globiformis</name>
    <dbReference type="NCBI Taxonomy" id="2307229"/>
    <lineage>
        <taxon>Bacteria</taxon>
        <taxon>Pseudomonadati</taxon>
        <taxon>Pseudomonadota</taxon>
        <taxon>Alphaproteobacteria</taxon>
        <taxon>Acetobacterales</taxon>
        <taxon>Roseomonadaceae</taxon>
        <taxon>Roseomonas</taxon>
    </lineage>
</organism>
<proteinExistence type="predicted"/>
<evidence type="ECO:0000313" key="2">
    <source>
        <dbReference type="Proteomes" id="UP001595593"/>
    </source>
</evidence>
<evidence type="ECO:0000313" key="1">
    <source>
        <dbReference type="EMBL" id="MFC3125322.1"/>
    </source>
</evidence>
<keyword evidence="2" id="KW-1185">Reference proteome</keyword>
<name>A0ABV7G506_9PROT</name>
<dbReference type="RefSeq" id="WP_379595938.1">
    <property type="nucleotide sequence ID" value="NZ_JBHRTN010000008.1"/>
</dbReference>
<protein>
    <submittedName>
        <fullName evidence="1">Uncharacterized protein</fullName>
    </submittedName>
</protein>
<accession>A0ABV7G506</accession>
<dbReference type="Proteomes" id="UP001595593">
    <property type="component" value="Unassembled WGS sequence"/>
</dbReference>
<comment type="caution">
    <text evidence="1">The sequence shown here is derived from an EMBL/GenBank/DDBJ whole genome shotgun (WGS) entry which is preliminary data.</text>
</comment>
<gene>
    <name evidence="1" type="ORF">ACFOD4_09625</name>
</gene>